<dbReference type="InterPro" id="IPR000045">
    <property type="entry name" value="Prepilin_IV_endopep_pep"/>
</dbReference>
<dbReference type="InterPro" id="IPR050882">
    <property type="entry name" value="Prepilin_peptidase/N-MTase"/>
</dbReference>
<feature type="transmembrane region" description="Helical" evidence="2">
    <location>
        <begin position="110"/>
        <end position="130"/>
    </location>
</feature>
<keyword evidence="2" id="KW-0472">Membrane</keyword>
<feature type="transmembrane region" description="Helical" evidence="2">
    <location>
        <begin position="70"/>
        <end position="90"/>
    </location>
</feature>
<organism evidence="4 5">
    <name type="scientific">Ferrigenium kumadai</name>
    <dbReference type="NCBI Taxonomy" id="1682490"/>
    <lineage>
        <taxon>Bacteria</taxon>
        <taxon>Pseudomonadati</taxon>
        <taxon>Pseudomonadota</taxon>
        <taxon>Betaproteobacteria</taxon>
        <taxon>Nitrosomonadales</taxon>
        <taxon>Gallionellaceae</taxon>
        <taxon>Ferrigenium</taxon>
    </lineage>
</organism>
<dbReference type="PANTHER" id="PTHR30487">
    <property type="entry name" value="TYPE 4 PREPILIN-LIKE PROTEINS LEADER PEPTIDE-PROCESSING ENZYME"/>
    <property type="match status" value="1"/>
</dbReference>
<dbReference type="Gene3D" id="1.20.120.1220">
    <property type="match status" value="1"/>
</dbReference>
<gene>
    <name evidence="4" type="ORF">FGKAn22_14730</name>
</gene>
<evidence type="ECO:0000313" key="4">
    <source>
        <dbReference type="EMBL" id="BBI99780.1"/>
    </source>
</evidence>
<dbReference type="KEGG" id="fku:FGKAn22_14730"/>
<evidence type="ECO:0000256" key="2">
    <source>
        <dbReference type="SAM" id="Phobius"/>
    </source>
</evidence>
<keyword evidence="2" id="KW-1133">Transmembrane helix</keyword>
<keyword evidence="5" id="KW-1185">Reference proteome</keyword>
<reference evidence="4 5" key="1">
    <citation type="submission" date="2019-03" db="EMBL/GenBank/DDBJ databases">
        <title>Complete genome sequence of Ferrigenium kumadai strain An22, a microaerophilic iron-oxidizing bacterium isolated from a paddy field soil.</title>
        <authorList>
            <person name="Watanabe T."/>
            <person name="Asakawa S."/>
        </authorList>
    </citation>
    <scope>NUCLEOTIDE SEQUENCE [LARGE SCALE GENOMIC DNA]</scope>
    <source>
        <strain evidence="4 5">An22</strain>
    </source>
</reference>
<evidence type="ECO:0000256" key="1">
    <source>
        <dbReference type="ARBA" id="ARBA00005801"/>
    </source>
</evidence>
<proteinExistence type="inferred from homology"/>
<dbReference type="AlphaFoldDB" id="A0AAN1T0U1"/>
<dbReference type="PANTHER" id="PTHR30487:SF0">
    <property type="entry name" value="PREPILIN LEADER PEPTIDASE_N-METHYLTRANSFERASE-RELATED"/>
    <property type="match status" value="1"/>
</dbReference>
<dbReference type="GO" id="GO:0004190">
    <property type="term" value="F:aspartic-type endopeptidase activity"/>
    <property type="evidence" value="ECO:0007669"/>
    <property type="project" value="InterPro"/>
</dbReference>
<name>A0AAN1T0U1_9PROT</name>
<evidence type="ECO:0000313" key="5">
    <source>
        <dbReference type="Proteomes" id="UP001319121"/>
    </source>
</evidence>
<dbReference type="GO" id="GO:0005886">
    <property type="term" value="C:plasma membrane"/>
    <property type="evidence" value="ECO:0007669"/>
    <property type="project" value="TreeGrafter"/>
</dbReference>
<protein>
    <submittedName>
        <fullName evidence="4">Pilus assembly-related outer membrane protein</fullName>
    </submittedName>
</protein>
<sequence length="196" mass="20118">MTPRMAALIALLPMALLLLAAVREDVRSHRIPNPIVFWGAGLGLLLNVFMPEGSGFAATHIPGGAGILNAIEGGAIGLAALLPMYLLRAMGAGDVKLMAMVGLFLGPVDALGATLATFLAGGVLSLGYAWKVGVLRRTLQNVRVVLCSGAVRIAGGSVPTLEDAPVTAGKFPYAVAIAAGTLGYLAWKAAWKSGWT</sequence>
<dbReference type="Pfam" id="PF01478">
    <property type="entry name" value="Peptidase_A24"/>
    <property type="match status" value="1"/>
</dbReference>
<accession>A0AAN1T0U1</accession>
<keyword evidence="2" id="KW-0812">Transmembrane</keyword>
<feature type="transmembrane region" description="Helical" evidence="2">
    <location>
        <begin position="173"/>
        <end position="191"/>
    </location>
</feature>
<dbReference type="EMBL" id="AP019536">
    <property type="protein sequence ID" value="BBI99780.1"/>
    <property type="molecule type" value="Genomic_DNA"/>
</dbReference>
<feature type="domain" description="Prepilin type IV endopeptidase peptidase" evidence="3">
    <location>
        <begin position="15"/>
        <end position="125"/>
    </location>
</feature>
<feature type="transmembrane region" description="Helical" evidence="2">
    <location>
        <begin position="31"/>
        <end position="49"/>
    </location>
</feature>
<evidence type="ECO:0000259" key="3">
    <source>
        <dbReference type="Pfam" id="PF01478"/>
    </source>
</evidence>
<dbReference type="GO" id="GO:0006465">
    <property type="term" value="P:signal peptide processing"/>
    <property type="evidence" value="ECO:0007669"/>
    <property type="project" value="TreeGrafter"/>
</dbReference>
<dbReference type="Proteomes" id="UP001319121">
    <property type="component" value="Chromosome"/>
</dbReference>
<comment type="similarity">
    <text evidence="1">Belongs to the peptidase A24 family.</text>
</comment>